<evidence type="ECO:0000256" key="2">
    <source>
        <dbReference type="ARBA" id="ARBA00022448"/>
    </source>
</evidence>
<reference evidence="8" key="1">
    <citation type="submission" date="2014-09" db="EMBL/GenBank/DDBJ databases">
        <authorList>
            <person name="Probst J Alexander"/>
        </authorList>
    </citation>
    <scope>NUCLEOTIDE SEQUENCE</scope>
</reference>
<dbReference type="GO" id="GO:0000041">
    <property type="term" value="P:transition metal ion transport"/>
    <property type="evidence" value="ECO:0007669"/>
    <property type="project" value="InterPro"/>
</dbReference>
<proteinExistence type="predicted"/>
<sequence length="111" mass="12237">MHIPDGFLSPPIFAGMWIIAILIIGYAVKKTNKKLGDKHVPLMGVLAAFIFAAQMLNTPVTGGTSGHMLGGVLAAIFLGPFCSINCYGVRFYCAGNIFCRWWDYFIRSKYI</sequence>
<name>A0A098ECE0_9ZZZZ</name>
<dbReference type="GO" id="GO:0005886">
    <property type="term" value="C:plasma membrane"/>
    <property type="evidence" value="ECO:0007669"/>
    <property type="project" value="UniProtKB-SubCell"/>
</dbReference>
<keyword evidence="6 7" id="KW-0472">Membrane</keyword>
<keyword evidence="2" id="KW-0813">Transport</keyword>
<feature type="transmembrane region" description="Helical" evidence="7">
    <location>
        <begin position="40"/>
        <end position="56"/>
    </location>
</feature>
<keyword evidence="3" id="KW-1003">Cell membrane</keyword>
<dbReference type="EMBL" id="CCXY01000384">
    <property type="protein sequence ID" value="CEG13672.1"/>
    <property type="molecule type" value="Genomic_DNA"/>
</dbReference>
<dbReference type="PANTHER" id="PTHR34229">
    <property type="entry name" value="METAL TRANSPORT PROTEIN HI_1621-RELATED"/>
    <property type="match status" value="1"/>
</dbReference>
<dbReference type="Pfam" id="PF01891">
    <property type="entry name" value="CbiM"/>
    <property type="match status" value="1"/>
</dbReference>
<evidence type="ECO:0000256" key="4">
    <source>
        <dbReference type="ARBA" id="ARBA00022692"/>
    </source>
</evidence>
<dbReference type="AlphaFoldDB" id="A0A098ECE0"/>
<organism evidence="8">
    <name type="scientific">groundwater metagenome</name>
    <dbReference type="NCBI Taxonomy" id="717931"/>
    <lineage>
        <taxon>unclassified sequences</taxon>
        <taxon>metagenomes</taxon>
        <taxon>ecological metagenomes</taxon>
    </lineage>
</organism>
<keyword evidence="4 7" id="KW-0812">Transmembrane</keyword>
<keyword evidence="5 7" id="KW-1133">Transmembrane helix</keyword>
<evidence type="ECO:0000256" key="1">
    <source>
        <dbReference type="ARBA" id="ARBA00004651"/>
    </source>
</evidence>
<accession>A0A098ECE0</accession>
<gene>
    <name evidence="8" type="ORF">MSIBF_A4440001</name>
</gene>
<dbReference type="PANTHER" id="PTHR34229:SF1">
    <property type="entry name" value="METAL TRANSPORT PROTEIN HI_1621-RELATED"/>
    <property type="match status" value="1"/>
</dbReference>
<evidence type="ECO:0000256" key="3">
    <source>
        <dbReference type="ARBA" id="ARBA00022475"/>
    </source>
</evidence>
<dbReference type="Gene3D" id="1.10.1760.20">
    <property type="match status" value="1"/>
</dbReference>
<feature type="transmembrane region" description="Helical" evidence="7">
    <location>
        <begin position="68"/>
        <end position="88"/>
    </location>
</feature>
<protein>
    <submittedName>
        <fullName evidence="8">Cobalamin (Vitamin B12) biosynthesis CbiM transporter</fullName>
    </submittedName>
</protein>
<comment type="subcellular location">
    <subcellularLocation>
        <location evidence="1">Cell membrane</location>
        <topology evidence="1">Multi-pass membrane protein</topology>
    </subcellularLocation>
</comment>
<evidence type="ECO:0000256" key="7">
    <source>
        <dbReference type="SAM" id="Phobius"/>
    </source>
</evidence>
<evidence type="ECO:0000313" key="8">
    <source>
        <dbReference type="EMBL" id="CEG13672.1"/>
    </source>
</evidence>
<evidence type="ECO:0000256" key="6">
    <source>
        <dbReference type="ARBA" id="ARBA00023136"/>
    </source>
</evidence>
<feature type="transmembrane region" description="Helical" evidence="7">
    <location>
        <begin position="12"/>
        <end position="28"/>
    </location>
</feature>
<evidence type="ECO:0000256" key="5">
    <source>
        <dbReference type="ARBA" id="ARBA00022989"/>
    </source>
</evidence>
<dbReference type="InterPro" id="IPR002751">
    <property type="entry name" value="CbiM/NikMN"/>
</dbReference>